<sequence length="270" mass="30425">MRLLHLSDIHFRRHYPRHRSTYLDALAKMTSPLDHLEHCFRQVNRNLLDGVVISGDLTETGDVSDYRQLKATLTLLLQGLPLIVTLGNHDHKPAFRQGWGLHDAARSGADAPYHDVLDLKDFRILSLDNAAPGAPHGHISEAQVYWLEQQLRHAGHRRLLLVCHHHLLPEQASIPPASFDKAFEALVENSRIEGILCGHTHHQFQGTFAGKPYTTAPSLSFCGKNKADGQVLFEENPGYQLIDLNDNDFLVTPVYLYSHPRHLGDVTFPL</sequence>
<evidence type="ECO:0000313" key="7">
    <source>
        <dbReference type="Proteomes" id="UP001407405"/>
    </source>
</evidence>
<protein>
    <submittedName>
        <fullName evidence="6">Metallophosphoesterase</fullName>
    </submittedName>
</protein>
<evidence type="ECO:0000313" key="6">
    <source>
        <dbReference type="EMBL" id="MEN1760842.1"/>
    </source>
</evidence>
<dbReference type="RefSeq" id="WP_343186165.1">
    <property type="nucleotide sequence ID" value="NZ_JBCITM010000009.1"/>
</dbReference>
<gene>
    <name evidence="6" type="ORF">AAIG11_10170</name>
</gene>
<dbReference type="Proteomes" id="UP001407405">
    <property type="component" value="Unassembled WGS sequence"/>
</dbReference>
<dbReference type="EMBL" id="JBCITM010000009">
    <property type="protein sequence ID" value="MEN1760842.1"/>
    <property type="molecule type" value="Genomic_DNA"/>
</dbReference>
<organism evidence="6 7">
    <name type="scientific">Anoxynatronum sibiricum</name>
    <dbReference type="NCBI Taxonomy" id="210623"/>
    <lineage>
        <taxon>Bacteria</taxon>
        <taxon>Bacillati</taxon>
        <taxon>Bacillota</taxon>
        <taxon>Clostridia</taxon>
        <taxon>Eubacteriales</taxon>
        <taxon>Clostridiaceae</taxon>
        <taxon>Anoxynatronum</taxon>
    </lineage>
</organism>
<evidence type="ECO:0000256" key="1">
    <source>
        <dbReference type="ARBA" id="ARBA00022723"/>
    </source>
</evidence>
<keyword evidence="7" id="KW-1185">Reference proteome</keyword>
<evidence type="ECO:0000256" key="2">
    <source>
        <dbReference type="ARBA" id="ARBA00022801"/>
    </source>
</evidence>
<dbReference type="Gene3D" id="3.60.21.10">
    <property type="match status" value="1"/>
</dbReference>
<dbReference type="PANTHER" id="PTHR42988">
    <property type="entry name" value="PHOSPHOHYDROLASE"/>
    <property type="match status" value="1"/>
</dbReference>
<evidence type="ECO:0000256" key="3">
    <source>
        <dbReference type="ARBA" id="ARBA00023004"/>
    </source>
</evidence>
<feature type="domain" description="Calcineurin-like phosphoesterase" evidence="5">
    <location>
        <begin position="1"/>
        <end position="202"/>
    </location>
</feature>
<dbReference type="InterPro" id="IPR004843">
    <property type="entry name" value="Calcineurin-like_PHP"/>
</dbReference>
<dbReference type="PANTHER" id="PTHR42988:SF2">
    <property type="entry name" value="CYCLIC NUCLEOTIDE PHOSPHODIESTERASE CBUA0032-RELATED"/>
    <property type="match status" value="1"/>
</dbReference>
<dbReference type="InterPro" id="IPR029052">
    <property type="entry name" value="Metallo-depent_PP-like"/>
</dbReference>
<keyword evidence="1" id="KW-0479">Metal-binding</keyword>
<comment type="similarity">
    <text evidence="4">Belongs to the cyclic nucleotide phosphodiesterase class-III family.</text>
</comment>
<keyword evidence="3" id="KW-0408">Iron</keyword>
<evidence type="ECO:0000256" key="4">
    <source>
        <dbReference type="ARBA" id="ARBA00025742"/>
    </source>
</evidence>
<keyword evidence="2" id="KW-0378">Hydrolase</keyword>
<accession>A0ABU9VUJ9</accession>
<comment type="caution">
    <text evidence="6">The sequence shown here is derived from an EMBL/GenBank/DDBJ whole genome shotgun (WGS) entry which is preliminary data.</text>
</comment>
<name>A0ABU9VUJ9_9CLOT</name>
<proteinExistence type="inferred from homology"/>
<dbReference type="Pfam" id="PF00149">
    <property type="entry name" value="Metallophos"/>
    <property type="match status" value="1"/>
</dbReference>
<dbReference type="SUPFAM" id="SSF56300">
    <property type="entry name" value="Metallo-dependent phosphatases"/>
    <property type="match status" value="1"/>
</dbReference>
<dbReference type="InterPro" id="IPR050884">
    <property type="entry name" value="CNP_phosphodiesterase-III"/>
</dbReference>
<evidence type="ECO:0000259" key="5">
    <source>
        <dbReference type="Pfam" id="PF00149"/>
    </source>
</evidence>
<reference evidence="6 7" key="1">
    <citation type="submission" date="2024-04" db="EMBL/GenBank/DDBJ databases">
        <title>Genome sequencing and metabolic network reconstruction of aminoacids and betaine degradation by Anoxynatronum sibiricum.</title>
        <authorList>
            <person name="Detkova E.N."/>
            <person name="Boltjanskaja Y.V."/>
            <person name="Mardanov A.V."/>
            <person name="Kevbrin V."/>
        </authorList>
    </citation>
    <scope>NUCLEOTIDE SEQUENCE [LARGE SCALE GENOMIC DNA]</scope>
    <source>
        <strain evidence="6 7">Z-7981</strain>
    </source>
</reference>